<reference evidence="3" key="3">
    <citation type="submission" date="2011-03" db="EMBL/GenBank/DDBJ databases">
        <title>Annotation of Magnaporthe poae ATCC 64411.</title>
        <authorList>
            <person name="Ma L.-J."/>
            <person name="Dead R."/>
            <person name="Young S.K."/>
            <person name="Zeng Q."/>
            <person name="Gargeya S."/>
            <person name="Fitzgerald M."/>
            <person name="Haas B."/>
            <person name="Abouelleil A."/>
            <person name="Alvarado L."/>
            <person name="Arachchi H.M."/>
            <person name="Berlin A."/>
            <person name="Brown A."/>
            <person name="Chapman S.B."/>
            <person name="Chen Z."/>
            <person name="Dunbar C."/>
            <person name="Freedman E."/>
            <person name="Gearin G."/>
            <person name="Gellesch M."/>
            <person name="Goldberg J."/>
            <person name="Griggs A."/>
            <person name="Gujja S."/>
            <person name="Heiman D."/>
            <person name="Howarth C."/>
            <person name="Larson L."/>
            <person name="Lui A."/>
            <person name="MacDonald P.J.P."/>
            <person name="Mehta T."/>
            <person name="Montmayeur A."/>
            <person name="Murphy C."/>
            <person name="Neiman D."/>
            <person name="Pearson M."/>
            <person name="Priest M."/>
            <person name="Roberts A."/>
            <person name="Saif S."/>
            <person name="Shea T."/>
            <person name="Shenoy N."/>
            <person name="Sisk P."/>
            <person name="Stolte C."/>
            <person name="Sykes S."/>
            <person name="Yandava C."/>
            <person name="Wortman J."/>
            <person name="Nusbaum C."/>
            <person name="Birren B."/>
        </authorList>
    </citation>
    <scope>NUCLEOTIDE SEQUENCE</scope>
    <source>
        <strain evidence="3">ATCC 64411</strain>
    </source>
</reference>
<dbReference type="InterPro" id="IPR046341">
    <property type="entry name" value="SET_dom_sf"/>
</dbReference>
<dbReference type="PROSITE" id="PS50280">
    <property type="entry name" value="SET"/>
    <property type="match status" value="1"/>
</dbReference>
<evidence type="ECO:0000256" key="1">
    <source>
        <dbReference type="SAM" id="MobiDB-lite"/>
    </source>
</evidence>
<feature type="domain" description="SET" evidence="2">
    <location>
        <begin position="389"/>
        <end position="562"/>
    </location>
</feature>
<dbReference type="Gene3D" id="2.170.270.10">
    <property type="entry name" value="SET domain"/>
    <property type="match status" value="1"/>
</dbReference>
<evidence type="ECO:0000313" key="3">
    <source>
        <dbReference type="EMBL" id="KLU82114.1"/>
    </source>
</evidence>
<dbReference type="CDD" id="cd20071">
    <property type="entry name" value="SET_SMYD"/>
    <property type="match status" value="1"/>
</dbReference>
<proteinExistence type="predicted"/>
<sequence>MSIASHNSKFRKGSTTAGSVINERSSLANPGITEKMGLSAKLDGVAKARSAKDELVKHHNSQVEKLQKQNNSPFGSRSVKRPDLDNPYPASAKPISDLEKIPLRTLEQDKHHRGKVLVLRIVALPYSGIGTVTVVEDEHGDVERLVIFAHSDSSILSNIPEGCFVAVKEPFYRCPPAGEDAYPESKTPVISVDHPSDILLLRFSDPIIPLGLKGGVEHPLLSSLEEWRTAGDTAFLQGDLATAVFCYTEALDFAKSRGEAGGPDRDVAAAALYTKRAGTNLLLGRHDAARSDALASLTGGPTDWRGHLTAAKAAYALRDFRGALEQLDLALTLHPSDSAAATLAKERARTLDRIHEEDTGEYDFPALAASVSPTGPKPNVHLDVADFTRRTAVKESPMHGRGLFATELIRAGELVFVEKATVMPSKYDDEGSAAGLYAGMVRRMYDSPTVAARLAGCWAGEYACLTGKEGTVVDGTPVIDVFHTELVRTRNCHSCPPLTVDNTRPRPDGVPEPAQTRGIWPHAAIMNHACVANSTRAFCGDLFITRASRDIPEGDEITQQYVPIRADWNERQAQFRHWWGFECACAPCETEKPAATADPATAAGGAYARRKALLTQIEKLANRTAKPAAPVKSSLGLTVPDRRQQPTVIFPDATIRNVERLSRQLEDAHERGVYGEHDAEGGSSRLMPRLMLVFPHLWLVEAYRGRRNHAKVVQKALEVVRDFGFLLPRNGVQDLFQSQPSEAAGLMTIHVLRALKYGADAHRALGREDEGERWEAAAAFGFKMVSGWENDVDIMTAPAET</sequence>
<evidence type="ECO:0000259" key="2">
    <source>
        <dbReference type="PROSITE" id="PS50280"/>
    </source>
</evidence>
<dbReference type="PANTHER" id="PTHR47643">
    <property type="entry name" value="TPR DOMAIN PROTEIN (AFU_ORTHOLOGUE AFUA_5G12710)"/>
    <property type="match status" value="1"/>
</dbReference>
<name>A0A0C4DN19_MAGP6</name>
<dbReference type="Pfam" id="PF00856">
    <property type="entry name" value="SET"/>
    <property type="match status" value="1"/>
</dbReference>
<dbReference type="OMA" id="IELCADN"/>
<dbReference type="VEuPathDB" id="FungiDB:MAPG_01191"/>
<reference evidence="4" key="4">
    <citation type="journal article" date="2015" name="G3 (Bethesda)">
        <title>Genome sequences of three phytopathogenic species of the Magnaporthaceae family of fungi.</title>
        <authorList>
            <person name="Okagaki L.H."/>
            <person name="Nunes C.C."/>
            <person name="Sailsbery J."/>
            <person name="Clay B."/>
            <person name="Brown D."/>
            <person name="John T."/>
            <person name="Oh Y."/>
            <person name="Young N."/>
            <person name="Fitzgerald M."/>
            <person name="Haas B.J."/>
            <person name="Zeng Q."/>
            <person name="Young S."/>
            <person name="Adiconis X."/>
            <person name="Fan L."/>
            <person name="Levin J.Z."/>
            <person name="Mitchell T.K."/>
            <person name="Okubara P.A."/>
            <person name="Farman M.L."/>
            <person name="Kohn L.M."/>
            <person name="Birren B."/>
            <person name="Ma L.-J."/>
            <person name="Dean R.A."/>
        </authorList>
    </citation>
    <scope>NUCLEOTIDE SEQUENCE</scope>
    <source>
        <strain evidence="4">ATCC 64411 / 73-15</strain>
    </source>
</reference>
<dbReference type="InterPro" id="IPR053209">
    <property type="entry name" value="Gramillin-biosynth_MTr"/>
</dbReference>
<gene>
    <name evidence="3" type="ORF">MAPG_01191</name>
</gene>
<dbReference type="Proteomes" id="UP000011715">
    <property type="component" value="Unassembled WGS sequence"/>
</dbReference>
<dbReference type="EMBL" id="GL876966">
    <property type="protein sequence ID" value="KLU82114.1"/>
    <property type="molecule type" value="Genomic_DNA"/>
</dbReference>
<dbReference type="STRING" id="644358.A0A0C4DN19"/>
<dbReference type="EnsemblFungi" id="MAPG_01191T0">
    <property type="protein sequence ID" value="MAPG_01191T0"/>
    <property type="gene ID" value="MAPG_01191"/>
</dbReference>
<dbReference type="OrthoDB" id="1028014at2759"/>
<feature type="region of interest" description="Disordered" evidence="1">
    <location>
        <begin position="51"/>
        <end position="92"/>
    </location>
</feature>
<keyword evidence="5" id="KW-1185">Reference proteome</keyword>
<reference evidence="5" key="2">
    <citation type="submission" date="2010-05" db="EMBL/GenBank/DDBJ databases">
        <title>The genome sequence of Magnaporthe poae strain ATCC 64411.</title>
        <authorList>
            <person name="Ma L.-J."/>
            <person name="Dead R."/>
            <person name="Young S."/>
            <person name="Zeng Q."/>
            <person name="Koehrsen M."/>
            <person name="Alvarado L."/>
            <person name="Berlin A."/>
            <person name="Chapman S.B."/>
            <person name="Chen Z."/>
            <person name="Freedman E."/>
            <person name="Gellesch M."/>
            <person name="Goldberg J."/>
            <person name="Griggs A."/>
            <person name="Gujja S."/>
            <person name="Heilman E.R."/>
            <person name="Heiman D."/>
            <person name="Hepburn T."/>
            <person name="Howarth C."/>
            <person name="Jen D."/>
            <person name="Larson L."/>
            <person name="Mehta T."/>
            <person name="Neiman D."/>
            <person name="Pearson M."/>
            <person name="Roberts A."/>
            <person name="Saif S."/>
            <person name="Shea T."/>
            <person name="Shenoy N."/>
            <person name="Sisk P."/>
            <person name="Stolte C."/>
            <person name="Sykes S."/>
            <person name="Walk T."/>
            <person name="White J."/>
            <person name="Yandava C."/>
            <person name="Haas B."/>
            <person name="Nusbaum C."/>
            <person name="Birren B."/>
        </authorList>
    </citation>
    <scope>NUCLEOTIDE SEQUENCE [LARGE SCALE GENOMIC DNA]</scope>
    <source>
        <strain evidence="5">ATCC 64411 / 73-15</strain>
    </source>
</reference>
<dbReference type="InterPro" id="IPR011990">
    <property type="entry name" value="TPR-like_helical_dom_sf"/>
</dbReference>
<evidence type="ECO:0000313" key="5">
    <source>
        <dbReference type="Proteomes" id="UP000011715"/>
    </source>
</evidence>
<dbReference type="AlphaFoldDB" id="A0A0C4DN19"/>
<dbReference type="PANTHER" id="PTHR47643:SF2">
    <property type="entry name" value="TPR DOMAIN PROTEIN (AFU_ORTHOLOGUE AFUA_5G12710)"/>
    <property type="match status" value="1"/>
</dbReference>
<reference evidence="3" key="1">
    <citation type="submission" date="2010-05" db="EMBL/GenBank/DDBJ databases">
        <title>The Genome Sequence of Magnaporthe poae strain ATCC 64411.</title>
        <authorList>
            <consortium name="The Broad Institute Genome Sequencing Platform"/>
            <consortium name="Broad Institute Genome Sequencing Center for Infectious Disease"/>
            <person name="Ma L.-J."/>
            <person name="Dead R."/>
            <person name="Young S."/>
            <person name="Zeng Q."/>
            <person name="Koehrsen M."/>
            <person name="Alvarado L."/>
            <person name="Berlin A."/>
            <person name="Chapman S.B."/>
            <person name="Chen Z."/>
            <person name="Freedman E."/>
            <person name="Gellesch M."/>
            <person name="Goldberg J."/>
            <person name="Griggs A."/>
            <person name="Gujja S."/>
            <person name="Heilman E.R."/>
            <person name="Heiman D."/>
            <person name="Hepburn T."/>
            <person name="Howarth C."/>
            <person name="Jen D."/>
            <person name="Larson L."/>
            <person name="Mehta T."/>
            <person name="Neiman D."/>
            <person name="Pearson M."/>
            <person name="Roberts A."/>
            <person name="Saif S."/>
            <person name="Shea T."/>
            <person name="Shenoy N."/>
            <person name="Sisk P."/>
            <person name="Stolte C."/>
            <person name="Sykes S."/>
            <person name="Walk T."/>
            <person name="White J."/>
            <person name="Yandava C."/>
            <person name="Haas B."/>
            <person name="Nusbaum C."/>
            <person name="Birren B."/>
        </authorList>
    </citation>
    <scope>NUCLEOTIDE SEQUENCE</scope>
    <source>
        <strain evidence="3">ATCC 64411</strain>
    </source>
</reference>
<dbReference type="eggNOG" id="KOG2084">
    <property type="taxonomic scope" value="Eukaryota"/>
</dbReference>
<dbReference type="SMART" id="SM00028">
    <property type="entry name" value="TPR"/>
    <property type="match status" value="2"/>
</dbReference>
<dbReference type="SUPFAM" id="SSF82199">
    <property type="entry name" value="SET domain"/>
    <property type="match status" value="1"/>
</dbReference>
<dbReference type="InterPro" id="IPR019734">
    <property type="entry name" value="TPR_rpt"/>
</dbReference>
<dbReference type="InterPro" id="IPR001214">
    <property type="entry name" value="SET_dom"/>
</dbReference>
<organism evidence="4 5">
    <name type="scientific">Magnaporthiopsis poae (strain ATCC 64411 / 73-15)</name>
    <name type="common">Kentucky bluegrass fungus</name>
    <name type="synonym">Magnaporthe poae</name>
    <dbReference type="NCBI Taxonomy" id="644358"/>
    <lineage>
        <taxon>Eukaryota</taxon>
        <taxon>Fungi</taxon>
        <taxon>Dikarya</taxon>
        <taxon>Ascomycota</taxon>
        <taxon>Pezizomycotina</taxon>
        <taxon>Sordariomycetes</taxon>
        <taxon>Sordariomycetidae</taxon>
        <taxon>Magnaporthales</taxon>
        <taxon>Magnaporthaceae</taxon>
        <taxon>Magnaporthiopsis</taxon>
    </lineage>
</organism>
<evidence type="ECO:0000313" key="4">
    <source>
        <dbReference type="EnsemblFungi" id="MAPG_01191T0"/>
    </source>
</evidence>
<reference evidence="4" key="5">
    <citation type="submission" date="2015-06" db="UniProtKB">
        <authorList>
            <consortium name="EnsemblFungi"/>
        </authorList>
    </citation>
    <scope>IDENTIFICATION</scope>
    <source>
        <strain evidence="4">ATCC 64411</strain>
    </source>
</reference>
<dbReference type="EMBL" id="ADBL01000279">
    <property type="status" value="NOT_ANNOTATED_CDS"/>
    <property type="molecule type" value="Genomic_DNA"/>
</dbReference>
<protein>
    <recommendedName>
        <fullName evidence="2">SET domain-containing protein</fullName>
    </recommendedName>
</protein>
<dbReference type="SMART" id="SM00317">
    <property type="entry name" value="SET"/>
    <property type="match status" value="1"/>
</dbReference>
<dbReference type="Gene3D" id="1.25.40.10">
    <property type="entry name" value="Tetratricopeptide repeat domain"/>
    <property type="match status" value="1"/>
</dbReference>
<accession>A0A0C4DN19</accession>
<feature type="compositionally biased region" description="Basic and acidic residues" evidence="1">
    <location>
        <begin position="51"/>
        <end position="67"/>
    </location>
</feature>
<dbReference type="SUPFAM" id="SSF48452">
    <property type="entry name" value="TPR-like"/>
    <property type="match status" value="1"/>
</dbReference>